<reference evidence="1" key="1">
    <citation type="submission" date="2023-03" db="EMBL/GenBank/DDBJ databases">
        <title>Comparative genomics of Weissella fermenti BK2, and weissella type species.</title>
        <authorList>
            <person name="Lee J.K."/>
            <person name="Baek J.H."/>
            <person name="Kim J.M."/>
            <person name="Choi D.G."/>
            <person name="Jeon C.O."/>
        </authorList>
    </citation>
    <scope>NUCLEOTIDE SEQUENCE</scope>
    <source>
        <strain evidence="1">BK2</strain>
    </source>
</reference>
<accession>A0ABT6D5C2</accession>
<organism evidence="1 2">
    <name type="scientific">Weissella fermenti</name>
    <dbReference type="NCBI Taxonomy" id="2987699"/>
    <lineage>
        <taxon>Bacteria</taxon>
        <taxon>Bacillati</taxon>
        <taxon>Bacillota</taxon>
        <taxon>Bacilli</taxon>
        <taxon>Lactobacillales</taxon>
        <taxon>Lactobacillaceae</taxon>
        <taxon>Weissella</taxon>
    </lineage>
</organism>
<dbReference type="Proteomes" id="UP001146336">
    <property type="component" value="Unassembled WGS sequence"/>
</dbReference>
<comment type="caution">
    <text evidence="1">The sequence shown here is derived from an EMBL/GenBank/DDBJ whole genome shotgun (WGS) entry which is preliminary data.</text>
</comment>
<protein>
    <submittedName>
        <fullName evidence="1">Uncharacterized protein</fullName>
    </submittedName>
</protein>
<evidence type="ECO:0000313" key="1">
    <source>
        <dbReference type="EMBL" id="MDF9300597.1"/>
    </source>
</evidence>
<keyword evidence="2" id="KW-1185">Reference proteome</keyword>
<dbReference type="RefSeq" id="WP_199404953.1">
    <property type="nucleotide sequence ID" value="NZ_JAOZFC020000003.1"/>
</dbReference>
<evidence type="ECO:0000313" key="2">
    <source>
        <dbReference type="Proteomes" id="UP001146336"/>
    </source>
</evidence>
<sequence length="219" mass="24278">MMTRRDKYLLGLLVFLIAGAALLTVSAVAKNQASHKTFAGKRHQYQRVQEKTKSATKLYQDGMLATNNRDQETADDLTEIQKQGSTILDSLGKYKSAKQYNQNRTDLAQRLGAENATALLPNDDDGTGHSYIDTMKLTSYMSDKQSFVSLNDLKSEDTNQVYLIGTVHGGHLGDEKRSNSVGVPVLYAGSYNSKTQDFDKVNRVARLDEKFSSDLNLGK</sequence>
<gene>
    <name evidence="1" type="ORF">OIT47_009990</name>
</gene>
<proteinExistence type="predicted"/>
<dbReference type="EMBL" id="JAOZFC020000003">
    <property type="protein sequence ID" value="MDF9300597.1"/>
    <property type="molecule type" value="Genomic_DNA"/>
</dbReference>
<name>A0ABT6D5C2_9LACO</name>